<gene>
    <name evidence="2" type="ORF">HDA36_003501</name>
</gene>
<keyword evidence="3" id="KW-1185">Reference proteome</keyword>
<evidence type="ECO:0000313" key="2">
    <source>
        <dbReference type="EMBL" id="MBB5433417.1"/>
    </source>
</evidence>
<accession>A0A7W8QMZ6</accession>
<sequence>MDGSSRNAPAPDEAVALVRSLGRLWTSTAASSSPWWYRKSVGLLFAPYGTLTAVLLDRLPLLIAVNAVLVAAVLGLERLAARTAGVHRPHAPRLPHPSLGRAIAFAAVVLVFLVLLSPEFFTELRWVVSACTFGLSLLILVSDRVVRPNLPPPPAWAGAGDGDAPAVVPPRRLALAAVLAGAERVTVGAAAARIGVPAQELRETVGDLAAEGLVRRGPGSGRREWLALTDTGSGVFQDRLAELRRIAAG</sequence>
<evidence type="ECO:0000313" key="3">
    <source>
        <dbReference type="Proteomes" id="UP000572635"/>
    </source>
</evidence>
<reference evidence="2 3" key="1">
    <citation type="submission" date="2020-08" db="EMBL/GenBank/DDBJ databases">
        <title>Sequencing the genomes of 1000 actinobacteria strains.</title>
        <authorList>
            <person name="Klenk H.-P."/>
        </authorList>
    </citation>
    <scope>NUCLEOTIDE SEQUENCE [LARGE SCALE GENOMIC DNA]</scope>
    <source>
        <strain evidence="2 3">DSM 44551</strain>
    </source>
</reference>
<dbReference type="InterPro" id="IPR036388">
    <property type="entry name" value="WH-like_DNA-bd_sf"/>
</dbReference>
<dbReference type="InterPro" id="IPR036390">
    <property type="entry name" value="WH_DNA-bd_sf"/>
</dbReference>
<keyword evidence="1" id="KW-0472">Membrane</keyword>
<feature type="transmembrane region" description="Helical" evidence="1">
    <location>
        <begin position="59"/>
        <end position="77"/>
    </location>
</feature>
<dbReference type="RefSeq" id="WP_184393142.1">
    <property type="nucleotide sequence ID" value="NZ_JACHDB010000001.1"/>
</dbReference>
<comment type="caution">
    <text evidence="2">The sequence shown here is derived from an EMBL/GenBank/DDBJ whole genome shotgun (WGS) entry which is preliminary data.</text>
</comment>
<feature type="transmembrane region" description="Helical" evidence="1">
    <location>
        <begin position="98"/>
        <end position="118"/>
    </location>
</feature>
<keyword evidence="1" id="KW-1133">Transmembrane helix</keyword>
<proteinExistence type="predicted"/>
<organism evidence="2 3">
    <name type="scientific">Nocardiopsis composta</name>
    <dbReference type="NCBI Taxonomy" id="157465"/>
    <lineage>
        <taxon>Bacteria</taxon>
        <taxon>Bacillati</taxon>
        <taxon>Actinomycetota</taxon>
        <taxon>Actinomycetes</taxon>
        <taxon>Streptosporangiales</taxon>
        <taxon>Nocardiopsidaceae</taxon>
        <taxon>Nocardiopsis</taxon>
    </lineage>
</organism>
<protein>
    <submittedName>
        <fullName evidence="2">Uncharacterized protein</fullName>
    </submittedName>
</protein>
<dbReference type="SUPFAM" id="SSF46785">
    <property type="entry name" value="Winged helix' DNA-binding domain"/>
    <property type="match status" value="1"/>
</dbReference>
<dbReference type="EMBL" id="JACHDB010000001">
    <property type="protein sequence ID" value="MBB5433417.1"/>
    <property type="molecule type" value="Genomic_DNA"/>
</dbReference>
<dbReference type="AlphaFoldDB" id="A0A7W8QMZ6"/>
<keyword evidence="1" id="KW-0812">Transmembrane</keyword>
<dbReference type="Proteomes" id="UP000572635">
    <property type="component" value="Unassembled WGS sequence"/>
</dbReference>
<evidence type="ECO:0000256" key="1">
    <source>
        <dbReference type="SAM" id="Phobius"/>
    </source>
</evidence>
<name>A0A7W8QMZ6_9ACTN</name>
<dbReference type="Gene3D" id="1.10.10.10">
    <property type="entry name" value="Winged helix-like DNA-binding domain superfamily/Winged helix DNA-binding domain"/>
    <property type="match status" value="1"/>
</dbReference>